<gene>
    <name evidence="1" type="ORF">PS691_05373</name>
</gene>
<reference evidence="1 2" key="1">
    <citation type="submission" date="2019-09" db="EMBL/GenBank/DDBJ databases">
        <authorList>
            <person name="Chandra G."/>
            <person name="Truman W A."/>
        </authorList>
    </citation>
    <scope>NUCLEOTIDE SEQUENCE [LARGE SCALE GENOMIC DNA]</scope>
    <source>
        <strain evidence="1">PS691</strain>
    </source>
</reference>
<evidence type="ECO:0000313" key="2">
    <source>
        <dbReference type="Proteomes" id="UP000337909"/>
    </source>
</evidence>
<dbReference type="AlphaFoldDB" id="A0A5E7FCZ0"/>
<proteinExistence type="predicted"/>
<protein>
    <submittedName>
        <fullName evidence="1">Uncharacterized protein</fullName>
    </submittedName>
</protein>
<evidence type="ECO:0000313" key="1">
    <source>
        <dbReference type="EMBL" id="VVO36632.1"/>
    </source>
</evidence>
<dbReference type="Proteomes" id="UP000337909">
    <property type="component" value="Unassembled WGS sequence"/>
</dbReference>
<name>A0A5E7FCZ0_PSEFL</name>
<organism evidence="1 2">
    <name type="scientific">Pseudomonas fluorescens</name>
    <dbReference type="NCBI Taxonomy" id="294"/>
    <lineage>
        <taxon>Bacteria</taxon>
        <taxon>Pseudomonadati</taxon>
        <taxon>Pseudomonadota</taxon>
        <taxon>Gammaproteobacteria</taxon>
        <taxon>Pseudomonadales</taxon>
        <taxon>Pseudomonadaceae</taxon>
        <taxon>Pseudomonas</taxon>
    </lineage>
</organism>
<dbReference type="EMBL" id="CABVHQ010000091">
    <property type="protein sequence ID" value="VVO36632.1"/>
    <property type="molecule type" value="Genomic_DNA"/>
</dbReference>
<sequence length="184" mass="20226">MNHFLDRCDRVARWKTLAEPGTDQQVAFFDICGVRHMAKFQALGITGAAGNCPQTVTVHLNRNTVGRVGQQQDPRGVGHQLDHLAHQAAGIEYRLTENHAIALTFIDDDAMSEGIGVHANQLGHFDLFVDQRRGIEQLAQPDVLLGQGRQFLHAALQQQVFGLEFFVFGNQFGAAAKLTGDTLP</sequence>
<accession>A0A5E7FCZ0</accession>